<name>A0A1N6GGL8_9BACT</name>
<dbReference type="RefSeq" id="WP_074225983.1">
    <property type="nucleotide sequence ID" value="NZ_FSRC01000002.1"/>
</dbReference>
<feature type="chain" id="PRO_5012771521" description="Lipoprotein" evidence="1">
    <location>
        <begin position="20"/>
        <end position="187"/>
    </location>
</feature>
<evidence type="ECO:0008006" key="4">
    <source>
        <dbReference type="Google" id="ProtNLM"/>
    </source>
</evidence>
<dbReference type="PROSITE" id="PS51257">
    <property type="entry name" value="PROKAR_LIPOPROTEIN"/>
    <property type="match status" value="1"/>
</dbReference>
<proteinExistence type="predicted"/>
<sequence length="187" mass="21370">MKYNISFIVLLFVFLTACSGGGNNGNSLEVLPYFDLKGYMEEAIKGLEAADVTKISRINGEESQVEVKLTEEEWREELDVFFESDINKPSLITAYDTEVKNEYLIHNLLPDAKGEVKNITVSIIDDKVHLLTLKIAKENIFYSSVTNAEFYISKATEKIDHYTIETTQKIWFLKPNNIKIMGALRFK</sequence>
<reference evidence="3" key="1">
    <citation type="submission" date="2016-11" db="EMBL/GenBank/DDBJ databases">
        <authorList>
            <person name="Varghese N."/>
            <person name="Submissions S."/>
        </authorList>
    </citation>
    <scope>NUCLEOTIDE SEQUENCE [LARGE SCALE GENOMIC DNA]</scope>
    <source>
        <strain evidence="3">DSM 15292</strain>
    </source>
</reference>
<evidence type="ECO:0000313" key="2">
    <source>
        <dbReference type="EMBL" id="SIO06688.1"/>
    </source>
</evidence>
<dbReference type="EMBL" id="FSRC01000002">
    <property type="protein sequence ID" value="SIO06688.1"/>
    <property type="molecule type" value="Genomic_DNA"/>
</dbReference>
<organism evidence="2 3">
    <name type="scientific">Algoriphagus halophilus</name>
    <dbReference type="NCBI Taxonomy" id="226505"/>
    <lineage>
        <taxon>Bacteria</taxon>
        <taxon>Pseudomonadati</taxon>
        <taxon>Bacteroidota</taxon>
        <taxon>Cytophagia</taxon>
        <taxon>Cytophagales</taxon>
        <taxon>Cyclobacteriaceae</taxon>
        <taxon>Algoriphagus</taxon>
    </lineage>
</organism>
<gene>
    <name evidence="2" type="ORF">SAMN05444394_3233</name>
</gene>
<dbReference type="STRING" id="226505.SAMN05444394_3233"/>
<dbReference type="AlphaFoldDB" id="A0A1N6GGL8"/>
<feature type="signal peptide" evidence="1">
    <location>
        <begin position="1"/>
        <end position="19"/>
    </location>
</feature>
<dbReference type="Proteomes" id="UP000185221">
    <property type="component" value="Unassembled WGS sequence"/>
</dbReference>
<evidence type="ECO:0000256" key="1">
    <source>
        <dbReference type="SAM" id="SignalP"/>
    </source>
</evidence>
<dbReference type="OrthoDB" id="794757at2"/>
<evidence type="ECO:0000313" key="3">
    <source>
        <dbReference type="Proteomes" id="UP000185221"/>
    </source>
</evidence>
<accession>A0A1N6GGL8</accession>
<keyword evidence="1" id="KW-0732">Signal</keyword>
<protein>
    <recommendedName>
        <fullName evidence="4">Lipoprotein</fullName>
    </recommendedName>
</protein>
<keyword evidence="3" id="KW-1185">Reference proteome</keyword>